<dbReference type="InterPro" id="IPR051448">
    <property type="entry name" value="CdaR-like_regulators"/>
</dbReference>
<evidence type="ECO:0000313" key="4">
    <source>
        <dbReference type="EMBL" id="GAA1002656.1"/>
    </source>
</evidence>
<feature type="domain" description="CdaR GGDEF-like" evidence="3">
    <location>
        <begin position="300"/>
        <end position="432"/>
    </location>
</feature>
<dbReference type="RefSeq" id="WP_067391369.1">
    <property type="nucleotide sequence ID" value="NZ_BAAAHU010000001.1"/>
</dbReference>
<feature type="domain" description="PucR C-terminal helix-turn-helix" evidence="2">
    <location>
        <begin position="493"/>
        <end position="551"/>
    </location>
</feature>
<dbReference type="Pfam" id="PF17853">
    <property type="entry name" value="GGDEF_2"/>
    <property type="match status" value="1"/>
</dbReference>
<dbReference type="InterPro" id="IPR042070">
    <property type="entry name" value="PucR_C-HTH_sf"/>
</dbReference>
<dbReference type="EMBL" id="BAAAHU010000001">
    <property type="protein sequence ID" value="GAA1002656.1"/>
    <property type="molecule type" value="Genomic_DNA"/>
</dbReference>
<evidence type="ECO:0000256" key="1">
    <source>
        <dbReference type="ARBA" id="ARBA00006754"/>
    </source>
</evidence>
<accession>A0ABN1SR39</accession>
<dbReference type="PANTHER" id="PTHR33744:SF17">
    <property type="entry name" value="CONSERVED PROTEIN"/>
    <property type="match status" value="1"/>
</dbReference>
<dbReference type="Pfam" id="PF13556">
    <property type="entry name" value="HTH_30"/>
    <property type="match status" value="1"/>
</dbReference>
<evidence type="ECO:0000259" key="2">
    <source>
        <dbReference type="Pfam" id="PF13556"/>
    </source>
</evidence>
<dbReference type="InterPro" id="IPR041522">
    <property type="entry name" value="CdaR_GGDEF"/>
</dbReference>
<dbReference type="InterPro" id="IPR025736">
    <property type="entry name" value="PucR_C-HTH_dom"/>
</dbReference>
<sequence>MITVTDLVESLGTGFLRTVVPAGDRAVHDVALAEPGDTGSQPGELVLGVGVTDRTAALALLEQAAREAAAGVVLKGDVAHDPQVVRAVQGLEGPALVELQPHTSWAHVVWLLRGVIDRAFAPDTGILGTPGPHSDLFALADKAAEIIDAPVTIEDAQSRVLAYSARQDTTDPARVSTIVGRRVPPETLTHFRASGVFRRLARSSDPVWTPAGPGGILPRLIVPIRAGGEWLGSIWAVVKSPVPPERVRELGEVASVLALHLLRLRAEADIARRVSAGQLRTALREGTVPVRGPGAAAALPAGPWRVVALGSVRGAGAAGGTGAADGIDGAGAAEDVRRQLDLWESVARRFGWHQPLLADLDGLLFALVTERSPGSQRTTPGIPADAGAGTLGWLRRVLADIRSHDPGLYAAVGRPAHSPDQLPRSTAEAVELHRLIGAGRLSPARGTGTVLMEDAWDTVVVERARTALGAGTCLLGGPLAVLRAHDQEHGTPYLATLAAWLDHFGDPQSAARLLRIHPNTLRYRLRKLEEAAPVDLSSPRLRLALRLQLAALGEVPPSGEVPES</sequence>
<dbReference type="Proteomes" id="UP001501072">
    <property type="component" value="Unassembled WGS sequence"/>
</dbReference>
<proteinExistence type="inferred from homology"/>
<reference evidence="4 5" key="1">
    <citation type="journal article" date="2019" name="Int. J. Syst. Evol. Microbiol.">
        <title>The Global Catalogue of Microorganisms (GCM) 10K type strain sequencing project: providing services to taxonomists for standard genome sequencing and annotation.</title>
        <authorList>
            <consortium name="The Broad Institute Genomics Platform"/>
            <consortium name="The Broad Institute Genome Sequencing Center for Infectious Disease"/>
            <person name="Wu L."/>
            <person name="Ma J."/>
        </authorList>
    </citation>
    <scope>NUCLEOTIDE SEQUENCE [LARGE SCALE GENOMIC DNA]</scope>
    <source>
        <strain evidence="4 5">JCM 11269</strain>
    </source>
</reference>
<evidence type="ECO:0000313" key="5">
    <source>
        <dbReference type="Proteomes" id="UP001501072"/>
    </source>
</evidence>
<dbReference type="PANTHER" id="PTHR33744">
    <property type="entry name" value="CARBOHYDRATE DIACID REGULATOR"/>
    <property type="match status" value="1"/>
</dbReference>
<name>A0ABN1SR39_9ACTN</name>
<organism evidence="4 5">
    <name type="scientific">Streptomyces thermogriseus</name>
    <dbReference type="NCBI Taxonomy" id="75292"/>
    <lineage>
        <taxon>Bacteria</taxon>
        <taxon>Bacillati</taxon>
        <taxon>Actinomycetota</taxon>
        <taxon>Actinomycetes</taxon>
        <taxon>Kitasatosporales</taxon>
        <taxon>Streptomycetaceae</taxon>
        <taxon>Streptomyces</taxon>
    </lineage>
</organism>
<comment type="similarity">
    <text evidence="1">Belongs to the CdaR family.</text>
</comment>
<comment type="caution">
    <text evidence="4">The sequence shown here is derived from an EMBL/GenBank/DDBJ whole genome shotgun (WGS) entry which is preliminary data.</text>
</comment>
<dbReference type="Gene3D" id="1.10.10.2840">
    <property type="entry name" value="PucR C-terminal helix-turn-helix domain"/>
    <property type="match status" value="1"/>
</dbReference>
<evidence type="ECO:0000259" key="3">
    <source>
        <dbReference type="Pfam" id="PF17853"/>
    </source>
</evidence>
<keyword evidence="5" id="KW-1185">Reference proteome</keyword>
<gene>
    <name evidence="4" type="ORF">GCM10009564_00960</name>
</gene>
<protein>
    <submittedName>
        <fullName evidence="4">PucR family transcriptional regulator</fullName>
    </submittedName>
</protein>